<dbReference type="InterPro" id="IPR002591">
    <property type="entry name" value="Phosphodiest/P_Trfase"/>
</dbReference>
<sequence>MMHKTIFILLDGLRYATARDCLGYMEGLVTAGKAGIHAVRSELPSISRPLYETLMTGLPPVVHGVTSNGVVRRSRFPNVFSLATAAGRTTAASAYHWYFELYNQAPFCPEFRHIENFDGGIHHGSFYWADHYPDDHVFADADVLLRRHSPDFLLIHPMNIDNEGHRHGGSSREYRNTARNAGDLLARYLPAWHAAGYSIIVTSDHGMSDDGNHGGPHETEALVPFYTFGEAFTPAADAKLAQTDIAGLLCALLAILDHGLPVPPGLLSA</sequence>
<dbReference type="SUPFAM" id="SSF53649">
    <property type="entry name" value="Alkaline phosphatase-like"/>
    <property type="match status" value="1"/>
</dbReference>
<dbReference type="Pfam" id="PF01663">
    <property type="entry name" value="Phosphodiest"/>
    <property type="match status" value="1"/>
</dbReference>
<proteinExistence type="predicted"/>
<evidence type="ECO:0000313" key="1">
    <source>
        <dbReference type="EMBL" id="CUX57407.1"/>
    </source>
</evidence>
<accession>A0A1S7RUB0</accession>
<reference evidence="2" key="1">
    <citation type="submission" date="2016-01" db="EMBL/GenBank/DDBJ databases">
        <authorList>
            <person name="Regsiter A."/>
            <person name="william w."/>
        </authorList>
    </citation>
    <scope>NUCLEOTIDE SEQUENCE [LARGE SCALE GENOMIC DNA]</scope>
    <source>
        <strain evidence="2">CFBP 6623</strain>
    </source>
</reference>
<name>A0A1S7RUB0_9HYPH</name>
<dbReference type="PANTHER" id="PTHR10151">
    <property type="entry name" value="ECTONUCLEOTIDE PYROPHOSPHATASE/PHOSPHODIESTERASE"/>
    <property type="match status" value="1"/>
</dbReference>
<dbReference type="EMBL" id="FBWK01000050">
    <property type="protein sequence ID" value="CUX57407.1"/>
    <property type="molecule type" value="Genomic_DNA"/>
</dbReference>
<dbReference type="Proteomes" id="UP000191988">
    <property type="component" value="Unassembled WGS sequence"/>
</dbReference>
<dbReference type="InterPro" id="IPR017850">
    <property type="entry name" value="Alkaline_phosphatase_core_sf"/>
</dbReference>
<dbReference type="GO" id="GO:0016787">
    <property type="term" value="F:hydrolase activity"/>
    <property type="evidence" value="ECO:0007669"/>
    <property type="project" value="UniProtKB-ARBA"/>
</dbReference>
<protein>
    <recommendedName>
        <fullName evidence="3">Nucleotide pyrophosphatase</fullName>
    </recommendedName>
</protein>
<organism evidence="1 2">
    <name type="scientific">Agrobacterium tomkonis CFBP 6623</name>
    <dbReference type="NCBI Taxonomy" id="1183432"/>
    <lineage>
        <taxon>Bacteria</taxon>
        <taxon>Pseudomonadati</taxon>
        <taxon>Pseudomonadota</taxon>
        <taxon>Alphaproteobacteria</taxon>
        <taxon>Hyphomicrobiales</taxon>
        <taxon>Rhizobiaceae</taxon>
        <taxon>Rhizobium/Agrobacterium group</taxon>
        <taxon>Agrobacterium</taxon>
        <taxon>Agrobacterium tumefaciens complex</taxon>
    </lineage>
</organism>
<gene>
    <name evidence="1" type="ORF">AGR3A_Lc140352</name>
</gene>
<dbReference type="STRING" id="1183432.AGR3A_Lc140352"/>
<dbReference type="Gene3D" id="3.40.720.10">
    <property type="entry name" value="Alkaline Phosphatase, subunit A"/>
    <property type="match status" value="1"/>
</dbReference>
<evidence type="ECO:0000313" key="2">
    <source>
        <dbReference type="Proteomes" id="UP000191988"/>
    </source>
</evidence>
<dbReference type="PANTHER" id="PTHR10151:SF120">
    <property type="entry name" value="BIS(5'-ADENOSYL)-TRIPHOSPHATASE"/>
    <property type="match status" value="1"/>
</dbReference>
<dbReference type="AlphaFoldDB" id="A0A1S7RUB0"/>
<keyword evidence="2" id="KW-1185">Reference proteome</keyword>
<evidence type="ECO:0008006" key="3">
    <source>
        <dbReference type="Google" id="ProtNLM"/>
    </source>
</evidence>